<evidence type="ECO:0000256" key="2">
    <source>
        <dbReference type="PROSITE-ProRule" id="PRU00708"/>
    </source>
</evidence>
<feature type="repeat" description="PPR" evidence="2">
    <location>
        <begin position="378"/>
        <end position="412"/>
    </location>
</feature>
<feature type="repeat" description="PPR" evidence="2">
    <location>
        <begin position="480"/>
        <end position="514"/>
    </location>
</feature>
<dbReference type="Pfam" id="PF01535">
    <property type="entry name" value="PPR"/>
    <property type="match status" value="3"/>
</dbReference>
<evidence type="ECO:0000313" key="3">
    <source>
        <dbReference type="EMBL" id="KAK1373703.1"/>
    </source>
</evidence>
<feature type="repeat" description="PPR" evidence="2">
    <location>
        <begin position="211"/>
        <end position="241"/>
    </location>
</feature>
<reference evidence="3" key="2">
    <citation type="submission" date="2023-05" db="EMBL/GenBank/DDBJ databases">
        <authorList>
            <person name="Schelkunov M.I."/>
        </authorList>
    </citation>
    <scope>NUCLEOTIDE SEQUENCE</scope>
    <source>
        <strain evidence="3">Hsosn_3</strain>
        <tissue evidence="3">Leaf</tissue>
    </source>
</reference>
<dbReference type="FunFam" id="1.25.40.10:FF:000393">
    <property type="entry name" value="Pentatricopeptide repeat-containing protein At1g20230"/>
    <property type="match status" value="1"/>
</dbReference>
<gene>
    <name evidence="3" type="ORF">POM88_029896</name>
</gene>
<dbReference type="PANTHER" id="PTHR47926:SF375">
    <property type="entry name" value="PENTATRICOPEPTIDE REPEAT-CONTAINING PROTEIN"/>
    <property type="match status" value="1"/>
</dbReference>
<dbReference type="Pfam" id="PF20431">
    <property type="entry name" value="E_motif"/>
    <property type="match status" value="1"/>
</dbReference>
<dbReference type="Proteomes" id="UP001237642">
    <property type="component" value="Unassembled WGS sequence"/>
</dbReference>
<protein>
    <submittedName>
        <fullName evidence="3">Pentatricopeptide repeat-containing protein</fullName>
    </submittedName>
</protein>
<dbReference type="SUPFAM" id="SSF48452">
    <property type="entry name" value="TPR-like"/>
    <property type="match status" value="1"/>
</dbReference>
<dbReference type="GO" id="GO:0003723">
    <property type="term" value="F:RNA binding"/>
    <property type="evidence" value="ECO:0007669"/>
    <property type="project" value="InterPro"/>
</dbReference>
<dbReference type="GO" id="GO:0009451">
    <property type="term" value="P:RNA modification"/>
    <property type="evidence" value="ECO:0007669"/>
    <property type="project" value="InterPro"/>
</dbReference>
<keyword evidence="4" id="KW-1185">Reference proteome</keyword>
<dbReference type="PANTHER" id="PTHR47926">
    <property type="entry name" value="PENTATRICOPEPTIDE REPEAT-CONTAINING PROTEIN"/>
    <property type="match status" value="1"/>
</dbReference>
<accession>A0AAD8HVH8</accession>
<feature type="repeat" description="PPR" evidence="2">
    <location>
        <begin position="141"/>
        <end position="175"/>
    </location>
</feature>
<dbReference type="Gene3D" id="1.25.40.10">
    <property type="entry name" value="Tetratricopeptide repeat domain"/>
    <property type="match status" value="4"/>
</dbReference>
<name>A0AAD8HVH8_9APIA</name>
<evidence type="ECO:0000313" key="4">
    <source>
        <dbReference type="Proteomes" id="UP001237642"/>
    </source>
</evidence>
<dbReference type="AlphaFoldDB" id="A0AAD8HVH8"/>
<evidence type="ECO:0000256" key="1">
    <source>
        <dbReference type="ARBA" id="ARBA00022737"/>
    </source>
</evidence>
<dbReference type="InterPro" id="IPR002885">
    <property type="entry name" value="PPR_rpt"/>
</dbReference>
<proteinExistence type="predicted"/>
<dbReference type="InterPro" id="IPR046960">
    <property type="entry name" value="PPR_At4g14850-like_plant"/>
</dbReference>
<sequence length="714" mass="80292">MPSSPFSSLPNTLYFLSQIQKCIPKKWKQNPSNKPMIGSLFVSLKNFASQGQLKQAFKTFNSIQNCESNDSFHVIVVSLSRLLMCCSDVKALVHGRQVHSYIVVSGLEKHSILVPKLVTFYSGFDMFENASYIVCSSGIREASPWNMLISGYVRSGFCGEAISMYRVMVERGIRADNFTYPSVLKACSEELDVVSGREVHRDIEGSGVEWNLYVYNALIYMYGKCGEVDVARKLFDGLRERDAVSWNTMISCYASGGMWKEAFEVFDCMQEEDIELNMITWNTIAGGCLKTGRYDRALELFCEMRKCLVHLDPVAVINGLGACSHIGSLKLGKEIHGVAVRSYSFEYDKVRNSLITMYSRCQDLRLATVIFNLVQVKSMITWNSIISGYSQWDQTEEAFFLFREMILSGFEPNNVTIASLLPLCARVANLQHGREFHCYMIKCEGFEDYLLLWNALVDMYARSGKISLAKSLFDLLSKKDEVTYTSLIAGYGMQGEGKAALKLFKEMIASHIRPDHVTMIAVLSACSHSGLVTEGQILFEKMSRVYGVTPRLEHFACMVDLYGRAGLIQNAVEILRGMQYKPTEAMWATLIGSCRKHGSTEVGEWAAKKLLEMKPQNSGYYVLIANMYAAAGCWNELAKVRTSMRDWGVKKDPGCAWIDAGAGISPFMVGDTSKTQSEEIYPLLRGLLKHMKEAGYVACENSYMEYEVIEEQTK</sequence>
<dbReference type="PROSITE" id="PS51375">
    <property type="entry name" value="PPR"/>
    <property type="match status" value="6"/>
</dbReference>
<dbReference type="InterPro" id="IPR011990">
    <property type="entry name" value="TPR-like_helical_dom_sf"/>
</dbReference>
<comment type="caution">
    <text evidence="3">The sequence shown here is derived from an EMBL/GenBank/DDBJ whole genome shotgun (WGS) entry which is preliminary data.</text>
</comment>
<feature type="repeat" description="PPR" evidence="2">
    <location>
        <begin position="277"/>
        <end position="311"/>
    </location>
</feature>
<dbReference type="InterPro" id="IPR046848">
    <property type="entry name" value="E_motif"/>
</dbReference>
<keyword evidence="1" id="KW-0677">Repeat</keyword>
<dbReference type="NCBIfam" id="TIGR00756">
    <property type="entry name" value="PPR"/>
    <property type="match status" value="7"/>
</dbReference>
<feature type="repeat" description="PPR" evidence="2">
    <location>
        <begin position="242"/>
        <end position="276"/>
    </location>
</feature>
<dbReference type="FunFam" id="1.25.40.10:FF:000637">
    <property type="entry name" value="Pentatricopeptide repeat-containing protein"/>
    <property type="match status" value="1"/>
</dbReference>
<dbReference type="Pfam" id="PF13041">
    <property type="entry name" value="PPR_2"/>
    <property type="match status" value="4"/>
</dbReference>
<dbReference type="EMBL" id="JAUIZM010000007">
    <property type="protein sequence ID" value="KAK1373703.1"/>
    <property type="molecule type" value="Genomic_DNA"/>
</dbReference>
<organism evidence="3 4">
    <name type="scientific">Heracleum sosnowskyi</name>
    <dbReference type="NCBI Taxonomy" id="360622"/>
    <lineage>
        <taxon>Eukaryota</taxon>
        <taxon>Viridiplantae</taxon>
        <taxon>Streptophyta</taxon>
        <taxon>Embryophyta</taxon>
        <taxon>Tracheophyta</taxon>
        <taxon>Spermatophyta</taxon>
        <taxon>Magnoliopsida</taxon>
        <taxon>eudicotyledons</taxon>
        <taxon>Gunneridae</taxon>
        <taxon>Pentapetalae</taxon>
        <taxon>asterids</taxon>
        <taxon>campanulids</taxon>
        <taxon>Apiales</taxon>
        <taxon>Apiaceae</taxon>
        <taxon>Apioideae</taxon>
        <taxon>apioid superclade</taxon>
        <taxon>Tordylieae</taxon>
        <taxon>Tordyliinae</taxon>
        <taxon>Heracleum</taxon>
    </lineage>
</organism>
<dbReference type="FunFam" id="1.25.40.10:FF:000627">
    <property type="entry name" value="Pentatricopeptide repeat-containing protein"/>
    <property type="match status" value="1"/>
</dbReference>
<reference evidence="3" key="1">
    <citation type="submission" date="2023-02" db="EMBL/GenBank/DDBJ databases">
        <title>Genome of toxic invasive species Heracleum sosnowskyi carries increased number of genes despite the absence of recent whole-genome duplications.</title>
        <authorList>
            <person name="Schelkunov M."/>
            <person name="Shtratnikova V."/>
            <person name="Makarenko M."/>
            <person name="Klepikova A."/>
            <person name="Omelchenko D."/>
            <person name="Novikova G."/>
            <person name="Obukhova E."/>
            <person name="Bogdanov V."/>
            <person name="Penin A."/>
            <person name="Logacheva M."/>
        </authorList>
    </citation>
    <scope>NUCLEOTIDE SEQUENCE</scope>
    <source>
        <strain evidence="3">Hsosn_3</strain>
        <tissue evidence="3">Leaf</tissue>
    </source>
</reference>